<dbReference type="Pfam" id="PF00072">
    <property type="entry name" value="Response_reg"/>
    <property type="match status" value="1"/>
</dbReference>
<name>A0A158IR69_9BURK</name>
<dbReference type="Gene3D" id="3.40.50.2300">
    <property type="match status" value="1"/>
</dbReference>
<evidence type="ECO:0000256" key="2">
    <source>
        <dbReference type="PROSITE-ProRule" id="PRU00169"/>
    </source>
</evidence>
<proteinExistence type="predicted"/>
<feature type="modified residue" description="4-aspartylphosphate" evidence="2">
    <location>
        <position position="48"/>
    </location>
</feature>
<evidence type="ECO:0000313" key="4">
    <source>
        <dbReference type="EMBL" id="SAL58560.1"/>
    </source>
</evidence>
<dbReference type="PANTHER" id="PTHR44591">
    <property type="entry name" value="STRESS RESPONSE REGULATOR PROTEIN 1"/>
    <property type="match status" value="1"/>
</dbReference>
<keyword evidence="5" id="KW-1185">Reference proteome</keyword>
<keyword evidence="1 2" id="KW-0597">Phosphoprotein</keyword>
<dbReference type="GO" id="GO:0016301">
    <property type="term" value="F:kinase activity"/>
    <property type="evidence" value="ECO:0007669"/>
    <property type="project" value="UniProtKB-KW"/>
</dbReference>
<protein>
    <submittedName>
        <fullName evidence="4">Two-component regulatory system sensor kinase</fullName>
    </submittedName>
</protein>
<dbReference type="EMBL" id="FCON02000026">
    <property type="protein sequence ID" value="SAL58560.1"/>
    <property type="molecule type" value="Genomic_DNA"/>
</dbReference>
<gene>
    <name evidence="4" type="ORF">AWB68_02908</name>
</gene>
<dbReference type="InterPro" id="IPR011006">
    <property type="entry name" value="CheY-like_superfamily"/>
</dbReference>
<dbReference type="OrthoDB" id="9802155at2"/>
<dbReference type="SMART" id="SM00448">
    <property type="entry name" value="REC"/>
    <property type="match status" value="1"/>
</dbReference>
<dbReference type="GO" id="GO:0000160">
    <property type="term" value="P:phosphorelay signal transduction system"/>
    <property type="evidence" value="ECO:0007669"/>
    <property type="project" value="InterPro"/>
</dbReference>
<reference evidence="4" key="1">
    <citation type="submission" date="2016-01" db="EMBL/GenBank/DDBJ databases">
        <authorList>
            <person name="Peeters C."/>
        </authorList>
    </citation>
    <scope>NUCLEOTIDE SEQUENCE [LARGE SCALE GENOMIC DNA]</scope>
    <source>
        <strain evidence="4">LMG 22940</strain>
    </source>
</reference>
<dbReference type="PROSITE" id="PS50110">
    <property type="entry name" value="RESPONSE_REGULATORY"/>
    <property type="match status" value="1"/>
</dbReference>
<dbReference type="InterPro" id="IPR001789">
    <property type="entry name" value="Sig_transdc_resp-reg_receiver"/>
</dbReference>
<sequence length="120" mass="12964">MLVDDDPAAREATCDILSTPGHVVVQAASAEDALQAFADERFDAVLTDITLTGMSGIELASKLVEMRYEGAIVFVSGCEPPVISDTRYIHESLPKPYSIEQLQQVIDRVCQAAAERAGRP</sequence>
<comment type="caution">
    <text evidence="4">The sequence shown here is derived from an EMBL/GenBank/DDBJ whole genome shotgun (WGS) entry which is preliminary data.</text>
</comment>
<evidence type="ECO:0000313" key="5">
    <source>
        <dbReference type="Proteomes" id="UP000054770"/>
    </source>
</evidence>
<dbReference type="SUPFAM" id="SSF52172">
    <property type="entry name" value="CheY-like"/>
    <property type="match status" value="1"/>
</dbReference>
<dbReference type="InterPro" id="IPR050595">
    <property type="entry name" value="Bact_response_regulator"/>
</dbReference>
<organism evidence="4 5">
    <name type="scientific">Caballeronia choica</name>
    <dbReference type="NCBI Taxonomy" id="326476"/>
    <lineage>
        <taxon>Bacteria</taxon>
        <taxon>Pseudomonadati</taxon>
        <taxon>Pseudomonadota</taxon>
        <taxon>Betaproteobacteria</taxon>
        <taxon>Burkholderiales</taxon>
        <taxon>Burkholderiaceae</taxon>
        <taxon>Caballeronia</taxon>
    </lineage>
</organism>
<evidence type="ECO:0000259" key="3">
    <source>
        <dbReference type="PROSITE" id="PS50110"/>
    </source>
</evidence>
<dbReference type="CDD" id="cd00156">
    <property type="entry name" value="REC"/>
    <property type="match status" value="1"/>
</dbReference>
<dbReference type="AlphaFoldDB" id="A0A158IR69"/>
<feature type="domain" description="Response regulatory" evidence="3">
    <location>
        <begin position="1"/>
        <end position="110"/>
    </location>
</feature>
<dbReference type="PANTHER" id="PTHR44591:SF25">
    <property type="entry name" value="CHEMOTAXIS TWO-COMPONENT RESPONSE REGULATOR"/>
    <property type="match status" value="1"/>
</dbReference>
<evidence type="ECO:0000256" key="1">
    <source>
        <dbReference type="ARBA" id="ARBA00022553"/>
    </source>
</evidence>
<accession>A0A158IR69</accession>
<dbReference type="RefSeq" id="WP_087645042.1">
    <property type="nucleotide sequence ID" value="NZ_FCON02000026.1"/>
</dbReference>
<dbReference type="Proteomes" id="UP000054770">
    <property type="component" value="Unassembled WGS sequence"/>
</dbReference>